<keyword evidence="5" id="KW-0547">Nucleotide-binding</keyword>
<comment type="subcellular location">
    <subcellularLocation>
        <location evidence="1">Endoplasmic reticulum membrane</location>
        <topology evidence="1">Single-pass membrane protein</topology>
    </subcellularLocation>
</comment>
<evidence type="ECO:0000256" key="2">
    <source>
        <dbReference type="ARBA" id="ARBA00005619"/>
    </source>
</evidence>
<keyword evidence="6" id="KW-0256">Endoplasmic reticulum</keyword>
<evidence type="ECO:0000256" key="6">
    <source>
        <dbReference type="ARBA" id="ARBA00022824"/>
    </source>
</evidence>
<evidence type="ECO:0000256" key="3">
    <source>
        <dbReference type="ARBA" id="ARBA00020256"/>
    </source>
</evidence>
<evidence type="ECO:0000256" key="7">
    <source>
        <dbReference type="ARBA" id="ARBA00022989"/>
    </source>
</evidence>
<name>A0A9P0GRP0_PHACE</name>
<evidence type="ECO:0000256" key="1">
    <source>
        <dbReference type="ARBA" id="ARBA00004389"/>
    </source>
</evidence>
<keyword evidence="4 11" id="KW-0812">Transmembrane</keyword>
<evidence type="ECO:0000256" key="8">
    <source>
        <dbReference type="ARBA" id="ARBA00023134"/>
    </source>
</evidence>
<organism evidence="12 13">
    <name type="scientific">Phaedon cochleariae</name>
    <name type="common">Mustard beetle</name>
    <dbReference type="NCBI Taxonomy" id="80249"/>
    <lineage>
        <taxon>Eukaryota</taxon>
        <taxon>Metazoa</taxon>
        <taxon>Ecdysozoa</taxon>
        <taxon>Arthropoda</taxon>
        <taxon>Hexapoda</taxon>
        <taxon>Insecta</taxon>
        <taxon>Pterygota</taxon>
        <taxon>Neoptera</taxon>
        <taxon>Endopterygota</taxon>
        <taxon>Coleoptera</taxon>
        <taxon>Polyphaga</taxon>
        <taxon>Cucujiformia</taxon>
        <taxon>Chrysomeloidea</taxon>
        <taxon>Chrysomelidae</taxon>
        <taxon>Chrysomelinae</taxon>
        <taxon>Chrysomelini</taxon>
        <taxon>Phaedon</taxon>
    </lineage>
</organism>
<comment type="similarity">
    <text evidence="2">Belongs to the SRP receptor beta subunit family.</text>
</comment>
<feature type="transmembrane region" description="Helical" evidence="11">
    <location>
        <begin position="15"/>
        <end position="35"/>
    </location>
</feature>
<dbReference type="PANTHER" id="PTHR46693:SF1">
    <property type="entry name" value="ADP-RIBOSYLATION FACTOR-LIKE PROTEIN 15"/>
    <property type="match status" value="1"/>
</dbReference>
<keyword evidence="7 11" id="KW-1133">Transmembrane helix</keyword>
<keyword evidence="9 11" id="KW-0472">Membrane</keyword>
<dbReference type="Pfam" id="PF09439">
    <property type="entry name" value="SRPRB"/>
    <property type="match status" value="1"/>
</dbReference>
<dbReference type="InterPro" id="IPR042292">
    <property type="entry name" value="ARL15"/>
</dbReference>
<evidence type="ECO:0000256" key="4">
    <source>
        <dbReference type="ARBA" id="ARBA00022692"/>
    </source>
</evidence>
<dbReference type="GO" id="GO:0005525">
    <property type="term" value="F:GTP binding"/>
    <property type="evidence" value="ECO:0007669"/>
    <property type="project" value="UniProtKB-KW"/>
</dbReference>
<accession>A0A9P0GRP0</accession>
<sequence length="244" mass="27411">MVDKRVPVKMEGTDFTQIFIAVFVVVITLVIIALYKRSKSSRRGILLTGLCDSGKTLIFSQLIHNKNVQTHTSIKENIANYISSNNGVLKVVDIPGHERLRNKFFDQHKEVTKGIVYVVDSSTLTQDIRDAAEFLYNILIDPVIQKNRPNLLILCNKQDQTFAKGGSAIKSIFEKELNTLRITKSSQLESVDPNVKNAAKLGNSNEDFDFAALPMKVDIAESYAFHKNGMVDIEGLKKWLARQV</sequence>
<evidence type="ECO:0000313" key="12">
    <source>
        <dbReference type="EMBL" id="CAH1170370.1"/>
    </source>
</evidence>
<proteinExistence type="inferred from homology"/>
<evidence type="ECO:0000256" key="9">
    <source>
        <dbReference type="ARBA" id="ARBA00023136"/>
    </source>
</evidence>
<dbReference type="GO" id="GO:0005789">
    <property type="term" value="C:endoplasmic reticulum membrane"/>
    <property type="evidence" value="ECO:0007669"/>
    <property type="project" value="UniProtKB-SubCell"/>
</dbReference>
<keyword evidence="8" id="KW-0342">GTP-binding</keyword>
<evidence type="ECO:0000256" key="10">
    <source>
        <dbReference type="ARBA" id="ARBA00023170"/>
    </source>
</evidence>
<dbReference type="OrthoDB" id="41266at2759"/>
<evidence type="ECO:0000256" key="5">
    <source>
        <dbReference type="ARBA" id="ARBA00022741"/>
    </source>
</evidence>
<keyword evidence="13" id="KW-1185">Reference proteome</keyword>
<dbReference type="EMBL" id="OU896711">
    <property type="protein sequence ID" value="CAH1170370.1"/>
    <property type="molecule type" value="Genomic_DNA"/>
</dbReference>
<dbReference type="Gene3D" id="3.40.50.300">
    <property type="entry name" value="P-loop containing nucleotide triphosphate hydrolases"/>
    <property type="match status" value="1"/>
</dbReference>
<dbReference type="InterPro" id="IPR019009">
    <property type="entry name" value="SRP_receptor_beta_su"/>
</dbReference>
<reference evidence="12" key="1">
    <citation type="submission" date="2022-01" db="EMBL/GenBank/DDBJ databases">
        <authorList>
            <person name="King R."/>
        </authorList>
    </citation>
    <scope>NUCLEOTIDE SEQUENCE</scope>
</reference>
<dbReference type="SUPFAM" id="SSF52540">
    <property type="entry name" value="P-loop containing nucleoside triphosphate hydrolases"/>
    <property type="match status" value="1"/>
</dbReference>
<protein>
    <recommendedName>
        <fullName evidence="3">Signal recognition particle receptor subunit beta</fullName>
    </recommendedName>
</protein>
<dbReference type="CDD" id="cd04105">
    <property type="entry name" value="SR_beta"/>
    <property type="match status" value="1"/>
</dbReference>
<gene>
    <name evidence="12" type="ORF">PHAECO_LOCUS9500</name>
</gene>
<keyword evidence="10" id="KW-0675">Receptor</keyword>
<dbReference type="PANTHER" id="PTHR46693">
    <property type="entry name" value="ADP-RIBOSYLATION FACTOR-LIKE PROTEIN 15"/>
    <property type="match status" value="1"/>
</dbReference>
<reference evidence="12" key="2">
    <citation type="submission" date="2022-10" db="EMBL/GenBank/DDBJ databases">
        <authorList>
            <consortium name="ENA_rothamsted_submissions"/>
            <consortium name="culmorum"/>
            <person name="King R."/>
        </authorList>
    </citation>
    <scope>NUCLEOTIDE SEQUENCE</scope>
</reference>
<dbReference type="Proteomes" id="UP001153737">
    <property type="component" value="Chromosome 5"/>
</dbReference>
<dbReference type="InterPro" id="IPR027417">
    <property type="entry name" value="P-loop_NTPase"/>
</dbReference>
<evidence type="ECO:0000313" key="13">
    <source>
        <dbReference type="Proteomes" id="UP001153737"/>
    </source>
</evidence>
<evidence type="ECO:0000256" key="11">
    <source>
        <dbReference type="SAM" id="Phobius"/>
    </source>
</evidence>
<dbReference type="AlphaFoldDB" id="A0A9P0GRP0"/>